<dbReference type="GO" id="GO:0004674">
    <property type="term" value="F:protein serine/threonine kinase activity"/>
    <property type="evidence" value="ECO:0007669"/>
    <property type="project" value="TreeGrafter"/>
</dbReference>
<dbReference type="AlphaFoldDB" id="A0AAD5VM70"/>
<dbReference type="Gene3D" id="3.40.50.300">
    <property type="entry name" value="P-loop containing nucleotide triphosphate hydrolases"/>
    <property type="match status" value="1"/>
</dbReference>
<evidence type="ECO:0000313" key="7">
    <source>
        <dbReference type="EMBL" id="KAJ3562183.1"/>
    </source>
</evidence>
<protein>
    <recommendedName>
        <fullName evidence="6">Protein kinase domain-containing protein</fullName>
    </recommendedName>
</protein>
<dbReference type="PANTHER" id="PTHR44329:SF288">
    <property type="entry name" value="MITOGEN-ACTIVATED PROTEIN KINASE KINASE KINASE 20"/>
    <property type="match status" value="1"/>
</dbReference>
<dbReference type="EMBL" id="JANIEX010000902">
    <property type="protein sequence ID" value="KAJ3562183.1"/>
    <property type="molecule type" value="Genomic_DNA"/>
</dbReference>
<feature type="domain" description="Protein kinase" evidence="6">
    <location>
        <begin position="759"/>
        <end position="1044"/>
    </location>
</feature>
<name>A0AAD5VM70_9AGAR</name>
<keyword evidence="8" id="KW-1185">Reference proteome</keyword>
<comment type="caution">
    <text evidence="7">The sequence shown here is derived from an EMBL/GenBank/DDBJ whole genome shotgun (WGS) entry which is preliminary data.</text>
</comment>
<feature type="domain" description="Protein kinase" evidence="6">
    <location>
        <begin position="374"/>
        <end position="640"/>
    </location>
</feature>
<dbReference type="GO" id="GO:0005524">
    <property type="term" value="F:ATP binding"/>
    <property type="evidence" value="ECO:0007669"/>
    <property type="project" value="InterPro"/>
</dbReference>
<comment type="similarity">
    <text evidence="1">Belongs to the protein kinase superfamily. TKL Ser/Thr protein kinase family. ROCO subfamily.</text>
</comment>
<keyword evidence="4" id="KW-0418">Kinase</keyword>
<evidence type="ECO:0000256" key="5">
    <source>
        <dbReference type="ARBA" id="ARBA00022840"/>
    </source>
</evidence>
<keyword evidence="2" id="KW-0808">Transferase</keyword>
<sequence length="1070" mass="120085">MQTVPLQKIKLEIKASDFVIGSHNSLMGSNGSGKADFINALAKKSGARTEDDLEMDQSHIQTICFPKYRNGHNLALVKFPGFQFAPGTMPVDVEAFRKIKDFLYQTNIKFNGILFMHHLPGRISEVTKQNFQISRALTVNTNLGAEPLFTLVGTQWTTHPRTRKDESFMMEHQPWKGQYSVYERFDGAPNTAHAIVARIYDETSGKKHSLGIQKEIMKLGQDLNKTAAGQLFLQSAKADQKKLAVMLKGPSHTARLFTLFSTKKTTEKADLGFVVITPASAPRGSLETPELTVRHGPSLLPIFVSVAQDEEKRMSVVDGLRGSDAQDIIDYLDMIVTAEVSLGSDRKDLVLLLGQLTSHSGLVPARLRLLDDQAPQNHPVAEGTASSFYRRTYEGRSVCVKIVRDYSQGKGKAFIVRRLLWEAILRSLLSCPNIEPLLGVFLYDDGNVGLVSPWTECGDLSQHLKANPDADRIRLILDVASGLQYLHQHNVIHGDLMASNVLVLDNHAVITDFKCAKIMLDSGILGVDEPGEGLVGSLHWMAPELLLVDPYSSTKPSDIWSFGGVCYEVLTGNIPFYQCKSTIQLLITLARQEVPSRCDSEVELDLTVWDQIVLECFSYSPEKRPTVESIVEFFTAHFRLKDSLPEPAPQTRTFNTAHASPDEHRVSEIIHRIQNNVAGYTPVTETTIKKLLRMSDSVVKRVKGRPEEAQVIVDFLDMALDKADILLTADGKRILNLLCGLISSAWVVPRRYHLIGVQYTKKNRWSEGNSAKVYLGEYRNEKVCVKVLKRLQDNESLLKRTFIRELILWGHLKHPNVQPFYGVYLVDKGTPEDEDSEPRIHFVSPWMKEGNLKQFVRNNPDVACEPLIYDDNVLVSNDKRALITDFGISHLASINPAAATQGLTNSMVGFTSNWAAPELVIGVNPVGGSDVYATKESIRPTKASDIWSFGCLIYEVLSGRNPYHLYPDIAKLSIALHQRRLPDRPQEKDRCKLINDWWWDLMTQRCWHYDSSLRSSSKVLRDVIRDQVPESRERAEHKLNTPAAAYGPMDYERVDNILSLIDSSTSTCRI</sequence>
<dbReference type="InterPro" id="IPR027417">
    <property type="entry name" value="P-loop_NTPase"/>
</dbReference>
<dbReference type="Gene3D" id="1.10.510.10">
    <property type="entry name" value="Transferase(Phosphotransferase) domain 1"/>
    <property type="match status" value="3"/>
</dbReference>
<organism evidence="7 8">
    <name type="scientific">Leucocoprinus birnbaumii</name>
    <dbReference type="NCBI Taxonomy" id="56174"/>
    <lineage>
        <taxon>Eukaryota</taxon>
        <taxon>Fungi</taxon>
        <taxon>Dikarya</taxon>
        <taxon>Basidiomycota</taxon>
        <taxon>Agaricomycotina</taxon>
        <taxon>Agaricomycetes</taxon>
        <taxon>Agaricomycetidae</taxon>
        <taxon>Agaricales</taxon>
        <taxon>Agaricineae</taxon>
        <taxon>Agaricaceae</taxon>
        <taxon>Leucocoprinus</taxon>
    </lineage>
</organism>
<dbReference type="InterPro" id="IPR001245">
    <property type="entry name" value="Ser-Thr/Tyr_kinase_cat_dom"/>
</dbReference>
<dbReference type="Pfam" id="PF00069">
    <property type="entry name" value="Pkinase"/>
    <property type="match status" value="1"/>
</dbReference>
<dbReference type="Pfam" id="PF07714">
    <property type="entry name" value="PK_Tyr_Ser-Thr"/>
    <property type="match status" value="2"/>
</dbReference>
<evidence type="ECO:0000259" key="6">
    <source>
        <dbReference type="PROSITE" id="PS50011"/>
    </source>
</evidence>
<dbReference type="Proteomes" id="UP001213000">
    <property type="component" value="Unassembled WGS sequence"/>
</dbReference>
<dbReference type="InterPro" id="IPR000719">
    <property type="entry name" value="Prot_kinase_dom"/>
</dbReference>
<reference evidence="7" key="1">
    <citation type="submission" date="2022-07" db="EMBL/GenBank/DDBJ databases">
        <title>Genome Sequence of Leucocoprinus birnbaumii.</title>
        <authorList>
            <person name="Buettner E."/>
        </authorList>
    </citation>
    <scope>NUCLEOTIDE SEQUENCE</scope>
    <source>
        <strain evidence="7">VT141</strain>
    </source>
</reference>
<proteinExistence type="inferred from homology"/>
<keyword evidence="5" id="KW-0067">ATP-binding</keyword>
<evidence type="ECO:0000256" key="3">
    <source>
        <dbReference type="ARBA" id="ARBA00022741"/>
    </source>
</evidence>
<evidence type="ECO:0000256" key="1">
    <source>
        <dbReference type="ARBA" id="ARBA00008171"/>
    </source>
</evidence>
<evidence type="ECO:0000256" key="4">
    <source>
        <dbReference type="ARBA" id="ARBA00022777"/>
    </source>
</evidence>
<dbReference type="InterPro" id="IPR051681">
    <property type="entry name" value="Ser/Thr_Kinases-Pseudokinases"/>
</dbReference>
<dbReference type="InterPro" id="IPR011009">
    <property type="entry name" value="Kinase-like_dom_sf"/>
</dbReference>
<gene>
    <name evidence="7" type="ORF">NP233_g9738</name>
</gene>
<dbReference type="SUPFAM" id="SSF56112">
    <property type="entry name" value="Protein kinase-like (PK-like)"/>
    <property type="match status" value="2"/>
</dbReference>
<accession>A0AAD5VM70</accession>
<evidence type="ECO:0000256" key="2">
    <source>
        <dbReference type="ARBA" id="ARBA00022679"/>
    </source>
</evidence>
<dbReference type="PANTHER" id="PTHR44329">
    <property type="entry name" value="SERINE/THREONINE-PROTEIN KINASE TNNI3K-RELATED"/>
    <property type="match status" value="1"/>
</dbReference>
<dbReference type="PROSITE" id="PS50011">
    <property type="entry name" value="PROTEIN_KINASE_DOM"/>
    <property type="match status" value="2"/>
</dbReference>
<keyword evidence="3" id="KW-0547">Nucleotide-binding</keyword>
<evidence type="ECO:0000313" key="8">
    <source>
        <dbReference type="Proteomes" id="UP001213000"/>
    </source>
</evidence>